<reference evidence="1 2" key="1">
    <citation type="journal article" date="2015" name="Nature">
        <title>rRNA introns, odd ribosomes, and small enigmatic genomes across a large radiation of phyla.</title>
        <authorList>
            <person name="Brown C.T."/>
            <person name="Hug L.A."/>
            <person name="Thomas B.C."/>
            <person name="Sharon I."/>
            <person name="Castelle C.J."/>
            <person name="Singh A."/>
            <person name="Wilkins M.J."/>
            <person name="Williams K.H."/>
            <person name="Banfield J.F."/>
        </authorList>
    </citation>
    <scope>NUCLEOTIDE SEQUENCE [LARGE SCALE GENOMIC DNA]</scope>
</reference>
<protein>
    <submittedName>
        <fullName evidence="1">Uncharacterized protein</fullName>
    </submittedName>
</protein>
<evidence type="ECO:0000313" key="1">
    <source>
        <dbReference type="EMBL" id="KKW37950.1"/>
    </source>
</evidence>
<evidence type="ECO:0000313" key="2">
    <source>
        <dbReference type="Proteomes" id="UP000033852"/>
    </source>
</evidence>
<comment type="caution">
    <text evidence="1">The sequence shown here is derived from an EMBL/GenBank/DDBJ whole genome shotgun (WGS) entry which is preliminary data.</text>
</comment>
<organism evidence="1 2">
    <name type="scientific">Candidatus Adlerbacteria bacterium GW2011_GWB1_54_7</name>
    <dbReference type="NCBI Taxonomy" id="1618607"/>
    <lineage>
        <taxon>Bacteria</taxon>
        <taxon>Candidatus Adleribacteriota</taxon>
    </lineage>
</organism>
<accession>A0A0G1Y443</accession>
<name>A0A0G1Y443_9BACT</name>
<sequence length="73" mass="8690">MLAHSRPFDLRHLKPERWVTAEKIDWLAEELDRSPHSPIAPRLVLKDLRLVNPVEVKAWRLTEWTENGKKNRV</sequence>
<dbReference type="AlphaFoldDB" id="A0A0G1Y443"/>
<dbReference type="EMBL" id="LCRR01000002">
    <property type="protein sequence ID" value="KKW37950.1"/>
    <property type="molecule type" value="Genomic_DNA"/>
</dbReference>
<gene>
    <name evidence="1" type="ORF">UY86_C0002G0047</name>
</gene>
<dbReference type="Proteomes" id="UP000033852">
    <property type="component" value="Unassembled WGS sequence"/>
</dbReference>
<proteinExistence type="predicted"/>